<reference evidence="1" key="1">
    <citation type="journal article" date="2021" name="J Fungi (Basel)">
        <title>Virulence traits and population genomics of the black yeast Aureobasidium melanogenum.</title>
        <authorList>
            <person name="Cernosa A."/>
            <person name="Sun X."/>
            <person name="Gostincar C."/>
            <person name="Fang C."/>
            <person name="Gunde-Cimerman N."/>
            <person name="Song Z."/>
        </authorList>
    </citation>
    <scope>NUCLEOTIDE SEQUENCE</scope>
    <source>
        <strain evidence="1">EXF-9298</strain>
    </source>
</reference>
<gene>
    <name evidence="1" type="ORF">KCU98_g1968</name>
</gene>
<feature type="non-terminal residue" evidence="1">
    <location>
        <position position="457"/>
    </location>
</feature>
<sequence>MSQSNSTGITLKAVPLSSNTAVTYPTHSTNRKLLSNGDFAASSITLWSMFTQGKSSDMQLSSPAVNATGSCYAFAGMLSITPDSNFVNGYAWGGLSQPGVTLSMGEQLFVGYDVFLNYPAGQPSGVRCDIQVKATDHDALSYMRYDSSSPAFVSFNATTSASYNGTGSFSITAYCQGQHGGPWPALNLGFNNVRLLAAYDPTNVGAALTCGFKEARDAIQSATLQPYCSSLLSYSTPTTTSTQVISTTTTSTVTVNYGQRKRSMITTAPGAAVEPLRRRKFDPLAANMTTASSAMTGEPSVLATFAPQDVTNACSVEATPVSTTITVMTTTTTTLTAYATATKSPDLFLLSNSGDQSLYVSRDGSGAVVFTHDTNAATPFFIDSSGTLHSWQDPSLTLVDHYEPDSSTADNKIYIEAPSSRSYAVTCDYRGTTAGSYYGDCQSSGPPNGNPVVYGFG</sequence>
<comment type="caution">
    <text evidence="1">The sequence shown here is derived from an EMBL/GenBank/DDBJ whole genome shotgun (WGS) entry which is preliminary data.</text>
</comment>
<keyword evidence="2" id="KW-1185">Reference proteome</keyword>
<evidence type="ECO:0000313" key="1">
    <source>
        <dbReference type="EMBL" id="KAG9989326.1"/>
    </source>
</evidence>
<dbReference type="AlphaFoldDB" id="A0A9P8G194"/>
<protein>
    <submittedName>
        <fullName evidence="1">Uncharacterized protein</fullName>
    </submittedName>
</protein>
<proteinExistence type="predicted"/>
<name>A0A9P8G194_AURME</name>
<reference evidence="1" key="2">
    <citation type="submission" date="2021-08" db="EMBL/GenBank/DDBJ databases">
        <authorList>
            <person name="Gostincar C."/>
            <person name="Sun X."/>
            <person name="Song Z."/>
            <person name="Gunde-Cimerman N."/>
        </authorList>
    </citation>
    <scope>NUCLEOTIDE SEQUENCE</scope>
    <source>
        <strain evidence="1">EXF-9298</strain>
    </source>
</reference>
<organism evidence="1 2">
    <name type="scientific">Aureobasidium melanogenum</name>
    <name type="common">Aureobasidium pullulans var. melanogenum</name>
    <dbReference type="NCBI Taxonomy" id="46634"/>
    <lineage>
        <taxon>Eukaryota</taxon>
        <taxon>Fungi</taxon>
        <taxon>Dikarya</taxon>
        <taxon>Ascomycota</taxon>
        <taxon>Pezizomycotina</taxon>
        <taxon>Dothideomycetes</taxon>
        <taxon>Dothideomycetidae</taxon>
        <taxon>Dothideales</taxon>
        <taxon>Saccotheciaceae</taxon>
        <taxon>Aureobasidium</taxon>
    </lineage>
</organism>
<dbReference type="EMBL" id="JAHFXS010000090">
    <property type="protein sequence ID" value="KAG9989326.1"/>
    <property type="molecule type" value="Genomic_DNA"/>
</dbReference>
<evidence type="ECO:0000313" key="2">
    <source>
        <dbReference type="Proteomes" id="UP000729357"/>
    </source>
</evidence>
<dbReference type="Proteomes" id="UP000729357">
    <property type="component" value="Unassembled WGS sequence"/>
</dbReference>
<accession>A0A9P8G194</accession>